<evidence type="ECO:0000256" key="2">
    <source>
        <dbReference type="ARBA" id="ARBA00022603"/>
    </source>
</evidence>
<evidence type="ECO:0000256" key="3">
    <source>
        <dbReference type="ARBA" id="ARBA00022679"/>
    </source>
</evidence>
<keyword evidence="3 7" id="KW-0808">Transferase</keyword>
<dbReference type="InterPro" id="IPR050953">
    <property type="entry name" value="N4_N6_ade-DNA_methylase"/>
</dbReference>
<dbReference type="InterPro" id="IPR011639">
    <property type="entry name" value="MethylTrfase_TaqI-like_dom"/>
</dbReference>
<dbReference type="InterPro" id="IPR047939">
    <property type="entry name" value="BREX_1_PglX"/>
</dbReference>
<comment type="caution">
    <text evidence="7">The sequence shown here is derived from an EMBL/GenBank/DDBJ whole genome shotgun (WGS) entry which is preliminary data.</text>
</comment>
<dbReference type="AlphaFoldDB" id="A0AAE3DNA3"/>
<dbReference type="GO" id="GO:0032259">
    <property type="term" value="P:methylation"/>
    <property type="evidence" value="ECO:0007669"/>
    <property type="project" value="UniProtKB-KW"/>
</dbReference>
<comment type="catalytic activity">
    <reaction evidence="5">
        <text>a 2'-deoxyadenosine in DNA + S-adenosyl-L-methionine = an N(6)-methyl-2'-deoxyadenosine in DNA + S-adenosyl-L-homocysteine + H(+)</text>
        <dbReference type="Rhea" id="RHEA:15197"/>
        <dbReference type="Rhea" id="RHEA-COMP:12418"/>
        <dbReference type="Rhea" id="RHEA-COMP:12419"/>
        <dbReference type="ChEBI" id="CHEBI:15378"/>
        <dbReference type="ChEBI" id="CHEBI:57856"/>
        <dbReference type="ChEBI" id="CHEBI:59789"/>
        <dbReference type="ChEBI" id="CHEBI:90615"/>
        <dbReference type="ChEBI" id="CHEBI:90616"/>
        <dbReference type="EC" id="2.1.1.72"/>
    </reaction>
</comment>
<dbReference type="Pfam" id="PF07669">
    <property type="entry name" value="Eco57I"/>
    <property type="match status" value="1"/>
</dbReference>
<dbReference type="PRINTS" id="PR00507">
    <property type="entry name" value="N12N6MTFRASE"/>
</dbReference>
<sequence>MNKTAIKNFAIWARNKLIADVSYDARLIGITEDGIAKPLPQSFGDTQFFDIGTAEPYSISGEAVRQRSKLVEVIQQKEKDTDYKTAYQYVIEEVAYTWFNRLIAIRFMEVNDYLPSHIRVLSSESGKLEPDLVTTPFDAELPFTAEEEAQIFQLKQDNKLDEVFRILFLKQCNALNEILPALFEKTKNYTELLLSLSVIDQDGVVYHLIHDIPEDDFNIERGGQVEIIGWLYQYYNTEPKAAAFAKSGKITKEEIPAVTQLFTPDWIVRYMVENSLGRLWVEGHPDCGLKENWKYYLEEAQQEPEVQAKLSEIRKEYAALNPEDIKLIDPCMGSGHILVYAFDVLMQIYESAGYSQRDAAKSILEHNIYGLDIDDRAYQLAYFAVMMKARQYNRRILNGENTCHVYAIQESNSINHAHLKYFGAGMDDIEKNAAKMQLEGLLDTLTDAKEYGSILNVESYNWDLLRRFVAAEDTDGQISMDSVGVEETADQLNGFIDIGETMARKYWVTVTNPPYLNAKNLQQNVVSYINDYFPLTKNDFFTVFIEKGLDYLIPNGLISMITQQAWMFQSSYESARKLVYEYAICNMAQLGPHAFDEIGGEVVQTTTFSIRKTNIPNYVAKYIRLTDYNSESEKESAFFYPNNLTTQNLDEISGIPGMPLCYWASDQMLNAFKAGKLLGAIASPRQGVKTGDNTIFLRTWFEVEYQKTTMNHYGEKKKWFPCNKGGEYRKWYGNNEYVIDWENDGEKLRNFRDPSTGKLKSRPQNLSYMLKKGLTYTNVSSTKLSVRFCEDGFIFDATGSMIFAKDEYLDYILAFLLSDVAEKYAEILSASMTFEVGQIASLPIIYRDEEKSNIVNIVKENIKEEENDWDSFETSWNFTKHPLLRSVSSISEAFTQWQSECDDRFNELKANEEELNRIFIDIYGLQDELTPEVEDKDVTVRKADLQRDIKSLLSYAVGCMFGRYSIYKDGLIFAGEPYSLQAFADKLNDRPGTISAEELQRAYRNEGVVVDEMFFPDADNVIPITDEEYLDDDIVSRLCAWLKAVYGADTLEANLDYIAKALGNKGSTSREIIRNYFLNDFFKDHCQTYSVTGSGKRPIYWLFDSGKQNGFKALVYLHRYTPDTIGNLRIDYLHKMQRVYESEINRMQDMMDHSGNAREVAAASKRKDKLAKQLKECREYDEKISHLALSRIELDLDDGVKVNYRKLQTAQDGKFYEVLADSKNIMVKEKK</sequence>
<evidence type="ECO:0000256" key="4">
    <source>
        <dbReference type="ARBA" id="ARBA00022691"/>
    </source>
</evidence>
<dbReference type="RefSeq" id="WP_308728027.1">
    <property type="nucleotide sequence ID" value="NZ_JAJEQF010000011.1"/>
</dbReference>
<dbReference type="Proteomes" id="UP001199355">
    <property type="component" value="Unassembled WGS sequence"/>
</dbReference>
<reference evidence="7 8" key="1">
    <citation type="submission" date="2021-10" db="EMBL/GenBank/DDBJ databases">
        <title>Anaerobic single-cell dispensing facilitates the cultivation of human gut bacteria.</title>
        <authorList>
            <person name="Afrizal A."/>
        </authorList>
    </citation>
    <scope>NUCLEOTIDE SEQUENCE [LARGE SCALE GENOMIC DNA]</scope>
    <source>
        <strain evidence="7 8">CLA-AA-H244</strain>
    </source>
</reference>
<evidence type="ECO:0000259" key="6">
    <source>
        <dbReference type="Pfam" id="PF07669"/>
    </source>
</evidence>
<gene>
    <name evidence="7" type="primary">pglX</name>
    <name evidence="7" type="ORF">LKD45_06175</name>
</gene>
<keyword evidence="4" id="KW-0949">S-adenosyl-L-methionine</keyword>
<evidence type="ECO:0000256" key="1">
    <source>
        <dbReference type="ARBA" id="ARBA00011900"/>
    </source>
</evidence>
<dbReference type="GO" id="GO:0009007">
    <property type="term" value="F:site-specific DNA-methyltransferase (adenine-specific) activity"/>
    <property type="evidence" value="ECO:0007669"/>
    <property type="project" value="UniProtKB-EC"/>
</dbReference>
<dbReference type="SUPFAM" id="SSF53335">
    <property type="entry name" value="S-adenosyl-L-methionine-dependent methyltransferases"/>
    <property type="match status" value="1"/>
</dbReference>
<dbReference type="PANTHER" id="PTHR33841">
    <property type="entry name" value="DNA METHYLTRANSFERASE YEEA-RELATED"/>
    <property type="match status" value="1"/>
</dbReference>
<dbReference type="NCBIfam" id="NF033452">
    <property type="entry name" value="BREX_1_MTaseX"/>
    <property type="match status" value="1"/>
</dbReference>
<dbReference type="EC" id="2.1.1.72" evidence="1"/>
<dbReference type="PANTHER" id="PTHR33841:SF1">
    <property type="entry name" value="DNA METHYLTRANSFERASE A"/>
    <property type="match status" value="1"/>
</dbReference>
<feature type="domain" description="Type II methyltransferase M.TaqI-like" evidence="6">
    <location>
        <begin position="366"/>
        <end position="581"/>
    </location>
</feature>
<evidence type="ECO:0000313" key="8">
    <source>
        <dbReference type="Proteomes" id="UP001199355"/>
    </source>
</evidence>
<dbReference type="GO" id="GO:0006304">
    <property type="term" value="P:DNA modification"/>
    <property type="evidence" value="ECO:0007669"/>
    <property type="project" value="InterPro"/>
</dbReference>
<name>A0AAE3DNA3_9FIRM</name>
<accession>A0AAE3DNA3</accession>
<dbReference type="Gene3D" id="3.40.50.150">
    <property type="entry name" value="Vaccinia Virus protein VP39"/>
    <property type="match status" value="1"/>
</dbReference>
<keyword evidence="8" id="KW-1185">Reference proteome</keyword>
<dbReference type="InterPro" id="IPR029063">
    <property type="entry name" value="SAM-dependent_MTases_sf"/>
</dbReference>
<keyword evidence="2 7" id="KW-0489">Methyltransferase</keyword>
<proteinExistence type="predicted"/>
<protein>
    <recommendedName>
        <fullName evidence="1">site-specific DNA-methyltransferase (adenine-specific)</fullName>
        <ecNumber evidence="1">2.1.1.72</ecNumber>
    </recommendedName>
</protein>
<evidence type="ECO:0000313" key="7">
    <source>
        <dbReference type="EMBL" id="MCC2167283.1"/>
    </source>
</evidence>
<dbReference type="EMBL" id="JAJEQF010000011">
    <property type="protein sequence ID" value="MCC2167283.1"/>
    <property type="molecule type" value="Genomic_DNA"/>
</dbReference>
<organism evidence="7 8">
    <name type="scientific">Gallintestinimicrobium propionicum</name>
    <dbReference type="NCBI Taxonomy" id="2981770"/>
    <lineage>
        <taxon>Bacteria</taxon>
        <taxon>Bacillati</taxon>
        <taxon>Bacillota</taxon>
        <taxon>Clostridia</taxon>
        <taxon>Lachnospirales</taxon>
        <taxon>Lachnospiraceae</taxon>
        <taxon>Gallintestinimicrobium</taxon>
    </lineage>
</organism>
<evidence type="ECO:0000256" key="5">
    <source>
        <dbReference type="ARBA" id="ARBA00047942"/>
    </source>
</evidence>